<sequence>MTTLSKRSTTSDTMRSAGEFALPRDTSQALAKAAETWFAASAECQREMMGFMSMRLEKDGETAREMLDCKNPADATAIQSRWIEETFRDYNSEMTKLMTICTKSVSGGGRAGG</sequence>
<dbReference type="AlphaFoldDB" id="A0A1B2ELU8"/>
<accession>A0A1B2ELU8</accession>
<dbReference type="OrthoDB" id="8020456at2"/>
<organism evidence="2">
    <name type="scientific">Microvirga ossetica</name>
    <dbReference type="NCBI Taxonomy" id="1882682"/>
    <lineage>
        <taxon>Bacteria</taxon>
        <taxon>Pseudomonadati</taxon>
        <taxon>Pseudomonadota</taxon>
        <taxon>Alphaproteobacteria</taxon>
        <taxon>Hyphomicrobiales</taxon>
        <taxon>Methylobacteriaceae</taxon>
        <taxon>Microvirga</taxon>
    </lineage>
</organism>
<name>A0A1B2ELU8_9HYPH</name>
<dbReference type="Pfam" id="PF09361">
    <property type="entry name" value="Phasin_2"/>
    <property type="match status" value="1"/>
</dbReference>
<gene>
    <name evidence="2" type="ORF">BB934_24260</name>
</gene>
<dbReference type="InterPro" id="IPR018968">
    <property type="entry name" value="Phasin"/>
</dbReference>
<dbReference type="RefSeq" id="WP_099512027.1">
    <property type="nucleotide sequence ID" value="NZ_CP016616.1"/>
</dbReference>
<evidence type="ECO:0000259" key="1">
    <source>
        <dbReference type="Pfam" id="PF09361"/>
    </source>
</evidence>
<proteinExistence type="predicted"/>
<feature type="domain" description="Phasin" evidence="1">
    <location>
        <begin position="25"/>
        <end position="104"/>
    </location>
</feature>
<protein>
    <recommendedName>
        <fullName evidence="1">Phasin domain-containing protein</fullName>
    </recommendedName>
</protein>
<dbReference type="KEGG" id="moc:BB934_24260"/>
<evidence type="ECO:0000313" key="2">
    <source>
        <dbReference type="EMBL" id="ANY80955.1"/>
    </source>
</evidence>
<dbReference type="EMBL" id="CP016616">
    <property type="protein sequence ID" value="ANY80955.1"/>
    <property type="molecule type" value="Genomic_DNA"/>
</dbReference>
<reference evidence="2" key="1">
    <citation type="submission" date="2016-07" db="EMBL/GenBank/DDBJ databases">
        <title>Microvirga ossetica sp. nov. a new species of rhizobia isolated from root nodules of the legume species Vicia alpestris Steven originated from North Ossetia region in the Caucasus.</title>
        <authorList>
            <person name="Safronova V.I."/>
            <person name="Kuznetsova I.G."/>
            <person name="Sazanova A.L."/>
            <person name="Belimov A."/>
            <person name="Andronov E."/>
            <person name="Osledkin Y.S."/>
            <person name="Onishchuk O.P."/>
            <person name="Kurchak O.N."/>
            <person name="Shaposhnikov A.I."/>
            <person name="Willems A."/>
            <person name="Tikhonovich I.A."/>
        </authorList>
    </citation>
    <scope>NUCLEOTIDE SEQUENCE [LARGE SCALE GENOMIC DNA]</scope>
    <source>
        <strain evidence="2">V5/3M</strain>
    </source>
</reference>